<sequence>MIKGADTDKIIEARMRNIGRTVKDEYSLYGGGVAAKRIAKRLSNKDEI</sequence>
<organism evidence="1 2">
    <name type="scientific">Oceanisphaera ostreae</name>
    <dbReference type="NCBI Taxonomy" id="914151"/>
    <lineage>
        <taxon>Bacteria</taxon>
        <taxon>Pseudomonadati</taxon>
        <taxon>Pseudomonadota</taxon>
        <taxon>Gammaproteobacteria</taxon>
        <taxon>Aeromonadales</taxon>
        <taxon>Aeromonadaceae</taxon>
        <taxon>Oceanisphaera</taxon>
    </lineage>
</organism>
<dbReference type="Proteomes" id="UP001597048">
    <property type="component" value="Unassembled WGS sequence"/>
</dbReference>
<gene>
    <name evidence="1" type="ORF">ACFQ1C_03790</name>
</gene>
<accession>A0ABW3KF78</accession>
<dbReference type="EMBL" id="JBHTJS010000010">
    <property type="protein sequence ID" value="MFD1007279.1"/>
    <property type="molecule type" value="Genomic_DNA"/>
</dbReference>
<reference evidence="2" key="1">
    <citation type="journal article" date="2019" name="Int. J. Syst. Evol. Microbiol.">
        <title>The Global Catalogue of Microorganisms (GCM) 10K type strain sequencing project: providing services to taxonomists for standard genome sequencing and annotation.</title>
        <authorList>
            <consortium name="The Broad Institute Genomics Platform"/>
            <consortium name="The Broad Institute Genome Sequencing Center for Infectious Disease"/>
            <person name="Wu L."/>
            <person name="Ma J."/>
        </authorList>
    </citation>
    <scope>NUCLEOTIDE SEQUENCE [LARGE SCALE GENOMIC DNA]</scope>
    <source>
        <strain evidence="2">CCUG 60525</strain>
    </source>
</reference>
<name>A0ABW3KF78_9GAMM</name>
<proteinExistence type="predicted"/>
<comment type="caution">
    <text evidence="1">The sequence shown here is derived from an EMBL/GenBank/DDBJ whole genome shotgun (WGS) entry which is preliminary data.</text>
</comment>
<keyword evidence="2" id="KW-1185">Reference proteome</keyword>
<dbReference type="RefSeq" id="WP_379557205.1">
    <property type="nucleotide sequence ID" value="NZ_JBHTJS010000010.1"/>
</dbReference>
<evidence type="ECO:0000313" key="2">
    <source>
        <dbReference type="Proteomes" id="UP001597048"/>
    </source>
</evidence>
<evidence type="ECO:0000313" key="1">
    <source>
        <dbReference type="EMBL" id="MFD1007279.1"/>
    </source>
</evidence>
<protein>
    <submittedName>
        <fullName evidence="1">Uncharacterized protein</fullName>
    </submittedName>
</protein>